<name>A0A7S3Z8D3_9EUKA</name>
<sequence length="202" mass="21766">MGCCPSDPTCEGEGPEEEGEAESDPTTQRVQTPDRITTVEKPSVEVKVEKSGNRMDGAFVVPAPKLPKKLADLKLDRLKLKSPQPCSKSRIVASPLSDISLREDNEVLSPLKPAIPDPNEQAGHSFFEKSFFKRHGVGMTHATPPRKKCDPGLLESHGFALPDDVEDGGGELIGEGLTDIEVNVDPDSGMSSLTIPPRHPSH</sequence>
<reference evidence="2" key="1">
    <citation type="submission" date="2021-01" db="EMBL/GenBank/DDBJ databases">
        <authorList>
            <person name="Corre E."/>
            <person name="Pelletier E."/>
            <person name="Niang G."/>
            <person name="Scheremetjew M."/>
            <person name="Finn R."/>
            <person name="Kale V."/>
            <person name="Holt S."/>
            <person name="Cochrane G."/>
            <person name="Meng A."/>
            <person name="Brown T."/>
            <person name="Cohen L."/>
        </authorList>
    </citation>
    <scope>NUCLEOTIDE SEQUENCE</scope>
    <source>
        <strain evidence="2">CCCM811</strain>
    </source>
</reference>
<proteinExistence type="predicted"/>
<evidence type="ECO:0000256" key="1">
    <source>
        <dbReference type="SAM" id="MobiDB-lite"/>
    </source>
</evidence>
<accession>A0A7S3Z8D3</accession>
<evidence type="ECO:0000313" key="2">
    <source>
        <dbReference type="EMBL" id="CAE0675208.1"/>
    </source>
</evidence>
<protein>
    <submittedName>
        <fullName evidence="2">Uncharacterized protein</fullName>
    </submittedName>
</protein>
<dbReference type="AlphaFoldDB" id="A0A7S3Z8D3"/>
<organism evidence="2">
    <name type="scientific">Lotharella globosa</name>
    <dbReference type="NCBI Taxonomy" id="91324"/>
    <lineage>
        <taxon>Eukaryota</taxon>
        <taxon>Sar</taxon>
        <taxon>Rhizaria</taxon>
        <taxon>Cercozoa</taxon>
        <taxon>Chlorarachniophyceae</taxon>
        <taxon>Lotharella</taxon>
    </lineage>
</organism>
<feature type="compositionally biased region" description="Acidic residues" evidence="1">
    <location>
        <begin position="13"/>
        <end position="23"/>
    </location>
</feature>
<gene>
    <name evidence="2" type="ORF">LGLO00237_LOCUS26984</name>
</gene>
<dbReference type="EMBL" id="HBIV01037894">
    <property type="protein sequence ID" value="CAE0675208.1"/>
    <property type="molecule type" value="Transcribed_RNA"/>
</dbReference>
<feature type="compositionally biased region" description="Polar residues" evidence="1">
    <location>
        <begin position="24"/>
        <end position="35"/>
    </location>
</feature>
<feature type="region of interest" description="Disordered" evidence="1">
    <location>
        <begin position="1"/>
        <end position="36"/>
    </location>
</feature>